<dbReference type="InterPro" id="IPR000959">
    <property type="entry name" value="POLO_box_dom"/>
</dbReference>
<dbReference type="Pfam" id="PF00069">
    <property type="entry name" value="Pkinase"/>
    <property type="match status" value="1"/>
</dbReference>
<evidence type="ECO:0000256" key="6">
    <source>
        <dbReference type="ARBA" id="ARBA00022840"/>
    </source>
</evidence>
<evidence type="ECO:0000256" key="2">
    <source>
        <dbReference type="ARBA" id="ARBA00022679"/>
    </source>
</evidence>
<feature type="compositionally biased region" description="Low complexity" evidence="9">
    <location>
        <begin position="618"/>
        <end position="647"/>
    </location>
</feature>
<dbReference type="GO" id="GO:0004674">
    <property type="term" value="F:protein serine/threonine kinase activity"/>
    <property type="evidence" value="ECO:0007669"/>
    <property type="project" value="UniProtKB-KW"/>
</dbReference>
<name>A0A292PTX9_9PEZI</name>
<evidence type="ECO:0000256" key="5">
    <source>
        <dbReference type="ARBA" id="ARBA00022777"/>
    </source>
</evidence>
<feature type="region of interest" description="Disordered" evidence="9">
    <location>
        <begin position="1"/>
        <end position="87"/>
    </location>
</feature>
<dbReference type="Gene3D" id="1.10.510.10">
    <property type="entry name" value="Transferase(Phosphotransferase) domain 1"/>
    <property type="match status" value="1"/>
</dbReference>
<dbReference type="GO" id="GO:0005737">
    <property type="term" value="C:cytoplasm"/>
    <property type="evidence" value="ECO:0007669"/>
    <property type="project" value="TreeGrafter"/>
</dbReference>
<feature type="compositionally biased region" description="Polar residues" evidence="9">
    <location>
        <begin position="1"/>
        <end position="10"/>
    </location>
</feature>
<dbReference type="InterPro" id="IPR017441">
    <property type="entry name" value="Protein_kinase_ATP_BS"/>
</dbReference>
<evidence type="ECO:0000259" key="10">
    <source>
        <dbReference type="PROSITE" id="PS50011"/>
    </source>
</evidence>
<dbReference type="InterPro" id="IPR033695">
    <property type="entry name" value="POLO_box_2"/>
</dbReference>
<dbReference type="Gene3D" id="3.30.200.20">
    <property type="entry name" value="Phosphorylase Kinase, domain 1"/>
    <property type="match status" value="1"/>
</dbReference>
<feature type="compositionally biased region" description="Acidic residues" evidence="9">
    <location>
        <begin position="544"/>
        <end position="559"/>
    </location>
</feature>
<comment type="similarity">
    <text evidence="8">Belongs to the protein kinase superfamily. Ser/Thr protein kinase family. CDC5/Polo subfamily.</text>
</comment>
<dbReference type="EMBL" id="LN891032">
    <property type="protein sequence ID" value="CUS11062.1"/>
    <property type="molecule type" value="Genomic_DNA"/>
</dbReference>
<evidence type="ECO:0000256" key="4">
    <source>
        <dbReference type="ARBA" id="ARBA00022741"/>
    </source>
</evidence>
<dbReference type="PROSITE" id="PS50078">
    <property type="entry name" value="POLO_BOX"/>
    <property type="match status" value="2"/>
</dbReference>
<dbReference type="EC" id="2.7.11.21" evidence="8"/>
<dbReference type="Proteomes" id="UP001412239">
    <property type="component" value="Unassembled WGS sequence"/>
</dbReference>
<evidence type="ECO:0000256" key="9">
    <source>
        <dbReference type="SAM" id="MobiDB-lite"/>
    </source>
</evidence>
<feature type="region of interest" description="Disordered" evidence="9">
    <location>
        <begin position="539"/>
        <end position="684"/>
    </location>
</feature>
<dbReference type="GO" id="GO:0005524">
    <property type="term" value="F:ATP binding"/>
    <property type="evidence" value="ECO:0007669"/>
    <property type="project" value="UniProtKB-UniRule"/>
</dbReference>
<feature type="domain" description="POLO box" evidence="11">
    <location>
        <begin position="750"/>
        <end position="845"/>
    </location>
</feature>
<dbReference type="Gene3D" id="3.30.1120.30">
    <property type="entry name" value="POLO box domain"/>
    <property type="match status" value="2"/>
</dbReference>
<evidence type="ECO:0000259" key="11">
    <source>
        <dbReference type="PROSITE" id="PS50078"/>
    </source>
</evidence>
<organism evidence="12 13">
    <name type="scientific">Tuber aestivum</name>
    <name type="common">summer truffle</name>
    <dbReference type="NCBI Taxonomy" id="59557"/>
    <lineage>
        <taxon>Eukaryota</taxon>
        <taxon>Fungi</taxon>
        <taxon>Dikarya</taxon>
        <taxon>Ascomycota</taxon>
        <taxon>Pezizomycotina</taxon>
        <taxon>Pezizomycetes</taxon>
        <taxon>Pezizales</taxon>
        <taxon>Tuberaceae</taxon>
        <taxon>Tuber</taxon>
    </lineage>
</organism>
<keyword evidence="3" id="KW-0677">Repeat</keyword>
<evidence type="ECO:0000313" key="12">
    <source>
        <dbReference type="EMBL" id="CUS11062.1"/>
    </source>
</evidence>
<dbReference type="FunFam" id="1.10.510.10:FF:000571">
    <property type="entry name" value="Maternal embryonic leucine zipper kinase"/>
    <property type="match status" value="1"/>
</dbReference>
<keyword evidence="2 8" id="KW-0808">Transferase</keyword>
<dbReference type="PROSITE" id="PS00107">
    <property type="entry name" value="PROTEIN_KINASE_ATP"/>
    <property type="match status" value="1"/>
</dbReference>
<dbReference type="InterPro" id="IPR033701">
    <property type="entry name" value="POLO_box_1"/>
</dbReference>
<feature type="compositionally biased region" description="Basic and acidic residues" evidence="9">
    <location>
        <begin position="486"/>
        <end position="495"/>
    </location>
</feature>
<dbReference type="PROSITE" id="PS50011">
    <property type="entry name" value="PROTEIN_KINASE_DOM"/>
    <property type="match status" value="1"/>
</dbReference>
<dbReference type="InterPro" id="IPR011009">
    <property type="entry name" value="Kinase-like_dom_sf"/>
</dbReference>
<feature type="domain" description="Protein kinase" evidence="10">
    <location>
        <begin position="106"/>
        <end position="364"/>
    </location>
</feature>
<evidence type="ECO:0000256" key="1">
    <source>
        <dbReference type="ARBA" id="ARBA00022527"/>
    </source>
</evidence>
<evidence type="ECO:0000313" key="13">
    <source>
        <dbReference type="Proteomes" id="UP001412239"/>
    </source>
</evidence>
<dbReference type="GO" id="GO:0000776">
    <property type="term" value="C:kinetochore"/>
    <property type="evidence" value="ECO:0007669"/>
    <property type="project" value="TreeGrafter"/>
</dbReference>
<dbReference type="SMART" id="SM00220">
    <property type="entry name" value="S_TKc"/>
    <property type="match status" value="1"/>
</dbReference>
<gene>
    <name evidence="12" type="ORF">GSTUAT00004860001</name>
</gene>
<keyword evidence="6 7" id="KW-0067">ATP-binding</keyword>
<feature type="domain" description="POLO box" evidence="11">
    <location>
        <begin position="872"/>
        <end position="964"/>
    </location>
</feature>
<feature type="compositionally biased region" description="Low complexity" evidence="9">
    <location>
        <begin position="658"/>
        <end position="683"/>
    </location>
</feature>
<protein>
    <recommendedName>
        <fullName evidence="8">Serine/threonine-protein kinase</fullName>
        <ecNumber evidence="8">2.7.11.21</ecNumber>
    </recommendedName>
</protein>
<dbReference type="SUPFAM" id="SSF82615">
    <property type="entry name" value="Polo-box domain"/>
    <property type="match status" value="2"/>
</dbReference>
<feature type="binding site" evidence="7">
    <location>
        <position position="139"/>
    </location>
    <ligand>
        <name>ATP</name>
        <dbReference type="ChEBI" id="CHEBI:30616"/>
    </ligand>
</feature>
<dbReference type="PROSITE" id="PS00108">
    <property type="entry name" value="PROTEIN_KINASE_ST"/>
    <property type="match status" value="1"/>
</dbReference>
<dbReference type="PANTHER" id="PTHR24345:SF0">
    <property type="entry name" value="CELL CYCLE SERINE_THREONINE-PROTEIN KINASE CDC5_MSD2"/>
    <property type="match status" value="1"/>
</dbReference>
<feature type="region of interest" description="Disordered" evidence="9">
    <location>
        <begin position="486"/>
        <end position="512"/>
    </location>
</feature>
<dbReference type="Pfam" id="PF00659">
    <property type="entry name" value="POLO_box"/>
    <property type="match status" value="2"/>
</dbReference>
<evidence type="ECO:0000256" key="8">
    <source>
        <dbReference type="RuleBase" id="RU361162"/>
    </source>
</evidence>
<keyword evidence="1 8" id="KW-0723">Serine/threonine-protein kinase</keyword>
<dbReference type="GO" id="GO:0000922">
    <property type="term" value="C:spindle pole"/>
    <property type="evidence" value="ECO:0007669"/>
    <property type="project" value="TreeGrafter"/>
</dbReference>
<dbReference type="SUPFAM" id="SSF56112">
    <property type="entry name" value="Protein kinase-like (PK-like)"/>
    <property type="match status" value="1"/>
</dbReference>
<sequence>MAALQKNSALSPMDPNLPTRPLTRKRSMRTANPSPLRKQSDYQLVAPLKIAPSVASGPPPAPSSTANQKPPGDPKTPKAAAKDRKKKLLCATPPQVLQDTRGRAEYDRGRQLGEGGFARCFLVQNKEGELFAAKTVAKKSLQNQRMKAKFFGEIQVHKTMIHPNVVKFIECFEDSDNIYMILELCPNKSLMDMLRARKRFTEPEARFFLLQLLGALKYMHGKKVIHRDLKLGNIFLDAEMNIKIGDFGLAALLVNENDRKRTICGTPNYIAPEVLFGSGKEGQGHSFQVDLWGVGVIMYAMLVGKPPFQAGDVNVIYQKIRHNTFSWPEEVPVSSAAKHLVHSILNHDPDARPTLDDIADHYFFKSGFFPRSIPVSAGKQPPVWRGASGQGVGTVSANRQDWIKNYEEVARECGIGVRSDGRPVSAVGDHAGESVELLTLPPSRPTSALSIGDGNQLFAVEKQTMNMKREAEARKRKETDAHILPEILSPRDSHARMRGASALKGKASRLWGPTRGTGLVAAGLMPARLAPVLPASQVAKVSEAEEESDDGFEDQEEEDPIAKPTAQRLKAQPIRKSTVVTSPAARKSVFPPRNQGVKSHAAELRAAGQPEAHEQSIKAPPTGTAPSPPGKLQSRPSRPIPSASAKSQYELPPSSQEPIISTRPSSQQSSQPSSQPSEGPIIQFGPNLSSKIGVSIRSTSTSTILSSLRPFINNLEAFSSSRLHTLSPTPIATIAAVKSFRRGESNKHVFITKWVDYTNKYGVAYILTDGTCTAMFNDNTSFVVDGIGGERVEFITQSYASDSSQDTVYRRLQTKMDVLNEKKRTSRGLARKMQMWKRFKNYMKTDLETVEQWSVERDSVIREPTVGGDDRGMLFVTHYTRLKRCALFRYSDGSFQLNFIDHTKLIVSSGGRTIRMITKAHELIVMSLEDTHQEVFISKNRALLDFGVREKLSYLTDILKLWAAEGKFPRSYDVKEETGITVLGE</sequence>
<dbReference type="PANTHER" id="PTHR24345">
    <property type="entry name" value="SERINE/THREONINE-PROTEIN KINASE PLK"/>
    <property type="match status" value="1"/>
</dbReference>
<dbReference type="FunFam" id="3.30.200.20:FF:000042">
    <property type="entry name" value="Aurora kinase A"/>
    <property type="match status" value="1"/>
</dbReference>
<keyword evidence="13" id="KW-1185">Reference proteome</keyword>
<accession>A0A292PTX9</accession>
<evidence type="ECO:0000256" key="7">
    <source>
        <dbReference type="PROSITE-ProRule" id="PRU10141"/>
    </source>
</evidence>
<comment type="catalytic activity">
    <reaction evidence="8">
        <text>L-threonyl-[protein] + ATP = O-phospho-L-threonyl-[protein] + ADP + H(+)</text>
        <dbReference type="Rhea" id="RHEA:46608"/>
        <dbReference type="Rhea" id="RHEA-COMP:11060"/>
        <dbReference type="Rhea" id="RHEA-COMP:11605"/>
        <dbReference type="ChEBI" id="CHEBI:15378"/>
        <dbReference type="ChEBI" id="CHEBI:30013"/>
        <dbReference type="ChEBI" id="CHEBI:30616"/>
        <dbReference type="ChEBI" id="CHEBI:61977"/>
        <dbReference type="ChEBI" id="CHEBI:456216"/>
        <dbReference type="EC" id="2.7.11.21"/>
    </reaction>
</comment>
<keyword evidence="4 7" id="KW-0547">Nucleotide-binding</keyword>
<proteinExistence type="inferred from homology"/>
<dbReference type="CDD" id="cd13117">
    <property type="entry name" value="POLO_box_2"/>
    <property type="match status" value="1"/>
</dbReference>
<dbReference type="CDD" id="cd13118">
    <property type="entry name" value="POLO_box_1"/>
    <property type="match status" value="1"/>
</dbReference>
<dbReference type="InterPro" id="IPR008271">
    <property type="entry name" value="Ser/Thr_kinase_AS"/>
</dbReference>
<dbReference type="GO" id="GO:0005816">
    <property type="term" value="C:spindle pole body"/>
    <property type="evidence" value="ECO:0007669"/>
    <property type="project" value="TreeGrafter"/>
</dbReference>
<dbReference type="InterPro" id="IPR036947">
    <property type="entry name" value="POLO_box_dom_sf"/>
</dbReference>
<keyword evidence="5 8" id="KW-0418">Kinase</keyword>
<dbReference type="GO" id="GO:0005634">
    <property type="term" value="C:nucleus"/>
    <property type="evidence" value="ECO:0007669"/>
    <property type="project" value="TreeGrafter"/>
</dbReference>
<dbReference type="AlphaFoldDB" id="A0A292PTX9"/>
<reference evidence="12" key="1">
    <citation type="submission" date="2015-10" db="EMBL/GenBank/DDBJ databases">
        <authorList>
            <person name="Regsiter A."/>
            <person name="william w."/>
        </authorList>
    </citation>
    <scope>NUCLEOTIDE SEQUENCE</scope>
    <source>
        <strain evidence="12">Montdore</strain>
    </source>
</reference>
<dbReference type="GO" id="GO:0007052">
    <property type="term" value="P:mitotic spindle organization"/>
    <property type="evidence" value="ECO:0007669"/>
    <property type="project" value="TreeGrafter"/>
</dbReference>
<dbReference type="InterPro" id="IPR000719">
    <property type="entry name" value="Prot_kinase_dom"/>
</dbReference>
<evidence type="ECO:0000256" key="3">
    <source>
        <dbReference type="ARBA" id="ARBA00022737"/>
    </source>
</evidence>
<dbReference type="CDD" id="cd14099">
    <property type="entry name" value="STKc_PLK"/>
    <property type="match status" value="1"/>
</dbReference>